<dbReference type="InterPro" id="IPR048781">
    <property type="entry name" value="Sos7_CC"/>
</dbReference>
<dbReference type="AlphaFoldDB" id="A0A9Q0BE27"/>
<dbReference type="GO" id="GO:0051315">
    <property type="term" value="P:attachment of mitotic spindle microtubules to kinetochore"/>
    <property type="evidence" value="ECO:0007669"/>
    <property type="project" value="TreeGrafter"/>
</dbReference>
<dbReference type="OrthoDB" id="18959at2759"/>
<dbReference type="GeneID" id="75827868"/>
<gene>
    <name evidence="3" type="ORF">J7T54_001349</name>
</gene>
<dbReference type="GO" id="GO:0034501">
    <property type="term" value="P:protein localization to kinetochore"/>
    <property type="evidence" value="ECO:0007669"/>
    <property type="project" value="InterPro"/>
</dbReference>
<organism evidence="3 4">
    <name type="scientific">Emericellopsis cladophorae</name>
    <dbReference type="NCBI Taxonomy" id="2686198"/>
    <lineage>
        <taxon>Eukaryota</taxon>
        <taxon>Fungi</taxon>
        <taxon>Dikarya</taxon>
        <taxon>Ascomycota</taxon>
        <taxon>Pezizomycotina</taxon>
        <taxon>Sordariomycetes</taxon>
        <taxon>Hypocreomycetidae</taxon>
        <taxon>Hypocreales</taxon>
        <taxon>Bionectriaceae</taxon>
        <taxon>Emericellopsis</taxon>
    </lineage>
</organism>
<dbReference type="EMBL" id="JAGIXG020000013">
    <property type="protein sequence ID" value="KAI6782492.1"/>
    <property type="molecule type" value="Genomic_DNA"/>
</dbReference>
<evidence type="ECO:0000259" key="2">
    <source>
        <dbReference type="Pfam" id="PF20882"/>
    </source>
</evidence>
<reference evidence="3" key="1">
    <citation type="journal article" date="2021" name="J Fungi (Basel)">
        <title>Genomic and Metabolomic Analyses of the Marine Fungus Emericellopsis cladophorae: Insights into Saltwater Adaptability Mechanisms and Its Biosynthetic Potential.</title>
        <authorList>
            <person name="Goncalves M.F.M."/>
            <person name="Hilario S."/>
            <person name="Van de Peer Y."/>
            <person name="Esteves A.C."/>
            <person name="Alves A."/>
        </authorList>
    </citation>
    <scope>NUCLEOTIDE SEQUENCE</scope>
    <source>
        <strain evidence="3">MUM 19.33</strain>
    </source>
</reference>
<dbReference type="GO" id="GO:0000776">
    <property type="term" value="C:kinetochore"/>
    <property type="evidence" value="ECO:0007669"/>
    <property type="project" value="InterPro"/>
</dbReference>
<feature type="region of interest" description="Disordered" evidence="1">
    <location>
        <begin position="217"/>
        <end position="258"/>
    </location>
</feature>
<sequence>MDDIFMDTAKALQAIEELNAEPISIIKLSEPISSEATQSEDARQRTSDASSASLDAPTPAGLEADLAHYKELFAKLRFSYVEQVTKEKFIRAIVGDPPLIVTMQENLELEKENAAVKSELKALKLEVADMVEELERKGRELSRRYETVQLETAKLRDLPQKNKQLEERIAALKAEQDLTGTDPSMNLPLAKTQELVAKRQREQAELARELEALQAKVPRKKKEAERLHAELQPLETKRQNGMAAAREAQRRKEAALGGAADDLEQRARWWRANEAILKQALDIES</sequence>
<name>A0A9Q0BE27_9HYPO</name>
<dbReference type="Pfam" id="PF20882">
    <property type="entry name" value="Sos7"/>
    <property type="match status" value="1"/>
</dbReference>
<evidence type="ECO:0000256" key="1">
    <source>
        <dbReference type="SAM" id="MobiDB-lite"/>
    </source>
</evidence>
<comment type="caution">
    <text evidence="3">The sequence shown here is derived from an EMBL/GenBank/DDBJ whole genome shotgun (WGS) entry which is preliminary data.</text>
</comment>
<protein>
    <submittedName>
        <fullName evidence="3">Kinetochore protein-like protein</fullName>
    </submittedName>
</protein>
<evidence type="ECO:0000313" key="4">
    <source>
        <dbReference type="Proteomes" id="UP001055219"/>
    </source>
</evidence>
<dbReference type="PANTHER" id="PTHR37329:SF1">
    <property type="entry name" value="KINETOCHORE PROTEIN SOS7"/>
    <property type="match status" value="1"/>
</dbReference>
<reference evidence="3" key="2">
    <citation type="submission" date="2022-07" db="EMBL/GenBank/DDBJ databases">
        <authorList>
            <person name="Goncalves M.F.M."/>
            <person name="Hilario S."/>
            <person name="Van De Peer Y."/>
            <person name="Esteves A.C."/>
            <person name="Alves A."/>
        </authorList>
    </citation>
    <scope>NUCLEOTIDE SEQUENCE</scope>
    <source>
        <strain evidence="3">MUM 19.33</strain>
    </source>
</reference>
<evidence type="ECO:0000313" key="3">
    <source>
        <dbReference type="EMBL" id="KAI6782492.1"/>
    </source>
</evidence>
<dbReference type="Proteomes" id="UP001055219">
    <property type="component" value="Unassembled WGS sequence"/>
</dbReference>
<dbReference type="PANTHER" id="PTHR37329">
    <property type="entry name" value="KINETOCHORE PROTEIN SOS7"/>
    <property type="match status" value="1"/>
</dbReference>
<dbReference type="InterPro" id="IPR037475">
    <property type="entry name" value="Sos7"/>
</dbReference>
<feature type="region of interest" description="Disordered" evidence="1">
    <location>
        <begin position="34"/>
        <end position="58"/>
    </location>
</feature>
<dbReference type="RefSeq" id="XP_051363348.1">
    <property type="nucleotide sequence ID" value="XM_051505317.1"/>
</dbReference>
<feature type="domain" description="Kinetochore protein Sos7 coiled-coil" evidence="2">
    <location>
        <begin position="71"/>
        <end position="145"/>
    </location>
</feature>
<accession>A0A9Q0BE27</accession>
<proteinExistence type="predicted"/>
<keyword evidence="4" id="KW-1185">Reference proteome</keyword>